<accession>A0AAN9LMM6</accession>
<keyword evidence="2" id="KW-1185">Reference proteome</keyword>
<proteinExistence type="predicted"/>
<evidence type="ECO:0000313" key="2">
    <source>
        <dbReference type="Proteomes" id="UP001367508"/>
    </source>
</evidence>
<reference evidence="1 2" key="1">
    <citation type="submission" date="2024-01" db="EMBL/GenBank/DDBJ databases">
        <title>The genomes of 5 underutilized Papilionoideae crops provide insights into root nodulation and disease resistanc.</title>
        <authorList>
            <person name="Jiang F."/>
        </authorList>
    </citation>
    <scope>NUCLEOTIDE SEQUENCE [LARGE SCALE GENOMIC DNA]</scope>
    <source>
        <strain evidence="1">LVBAO_FW01</strain>
        <tissue evidence="1">Leaves</tissue>
    </source>
</reference>
<dbReference type="AlphaFoldDB" id="A0AAN9LMM6"/>
<dbReference type="Proteomes" id="UP001367508">
    <property type="component" value="Unassembled WGS sequence"/>
</dbReference>
<gene>
    <name evidence="1" type="ORF">VNO77_17571</name>
</gene>
<sequence>MVMINEFCHLKVTVFQKCQNEHKDTAVSTSDDQIHAGAKIQVRFKLSHDKYTSCATMQLGKSKILAASPICKRLQTMKPCHNIVHDFLGWKKLYFQRA</sequence>
<name>A0AAN9LMM6_CANGL</name>
<evidence type="ECO:0000313" key="1">
    <source>
        <dbReference type="EMBL" id="KAK7337014.1"/>
    </source>
</evidence>
<protein>
    <submittedName>
        <fullName evidence="1">Uncharacterized protein</fullName>
    </submittedName>
</protein>
<comment type="caution">
    <text evidence="1">The sequence shown here is derived from an EMBL/GenBank/DDBJ whole genome shotgun (WGS) entry which is preliminary data.</text>
</comment>
<organism evidence="1 2">
    <name type="scientific">Canavalia gladiata</name>
    <name type="common">Sword bean</name>
    <name type="synonym">Dolichos gladiatus</name>
    <dbReference type="NCBI Taxonomy" id="3824"/>
    <lineage>
        <taxon>Eukaryota</taxon>
        <taxon>Viridiplantae</taxon>
        <taxon>Streptophyta</taxon>
        <taxon>Embryophyta</taxon>
        <taxon>Tracheophyta</taxon>
        <taxon>Spermatophyta</taxon>
        <taxon>Magnoliopsida</taxon>
        <taxon>eudicotyledons</taxon>
        <taxon>Gunneridae</taxon>
        <taxon>Pentapetalae</taxon>
        <taxon>rosids</taxon>
        <taxon>fabids</taxon>
        <taxon>Fabales</taxon>
        <taxon>Fabaceae</taxon>
        <taxon>Papilionoideae</taxon>
        <taxon>50 kb inversion clade</taxon>
        <taxon>NPAAA clade</taxon>
        <taxon>indigoferoid/millettioid clade</taxon>
        <taxon>Phaseoleae</taxon>
        <taxon>Canavalia</taxon>
    </lineage>
</organism>
<dbReference type="EMBL" id="JAYMYQ010000004">
    <property type="protein sequence ID" value="KAK7337014.1"/>
    <property type="molecule type" value="Genomic_DNA"/>
</dbReference>